<dbReference type="AlphaFoldDB" id="A0A9D5P1A2"/>
<dbReference type="NCBIfam" id="NF004281">
    <property type="entry name" value="PRK05690.1"/>
    <property type="match status" value="1"/>
</dbReference>
<dbReference type="PANTHER" id="PTHR10953:SF102">
    <property type="entry name" value="ADENYLYLTRANSFERASE AND SULFURTRANSFERASE MOCS3"/>
    <property type="match status" value="1"/>
</dbReference>
<comment type="subunit">
    <text evidence="7">Homodimer. Forms a stable heterotetrameric complex of 2 MoeB and 2 MoaD during adenylation of MoaD.</text>
</comment>
<dbReference type="Gene3D" id="3.40.50.720">
    <property type="entry name" value="NAD(P)-binding Rossmann-like Domain"/>
    <property type="match status" value="1"/>
</dbReference>
<evidence type="ECO:0000256" key="10">
    <source>
        <dbReference type="ARBA" id="ARBA00075110"/>
    </source>
</evidence>
<dbReference type="InterPro" id="IPR000594">
    <property type="entry name" value="ThiF_NAD_FAD-bd"/>
</dbReference>
<evidence type="ECO:0000256" key="6">
    <source>
        <dbReference type="ARBA" id="ARBA00055169"/>
    </source>
</evidence>
<dbReference type="InterPro" id="IPR045886">
    <property type="entry name" value="ThiF/MoeB/HesA"/>
</dbReference>
<dbReference type="Proteomes" id="UP000806522">
    <property type="component" value="Unassembled WGS sequence"/>
</dbReference>
<dbReference type="GO" id="GO:0008641">
    <property type="term" value="F:ubiquitin-like modifier activating enzyme activity"/>
    <property type="evidence" value="ECO:0007669"/>
    <property type="project" value="InterPro"/>
</dbReference>
<evidence type="ECO:0000313" key="15">
    <source>
        <dbReference type="Proteomes" id="UP000806522"/>
    </source>
</evidence>
<organism evidence="14 15">
    <name type="scientific">Xylanibacter ruminicola</name>
    <name type="common">Prevotella ruminicola</name>
    <dbReference type="NCBI Taxonomy" id="839"/>
    <lineage>
        <taxon>Bacteria</taxon>
        <taxon>Pseudomonadati</taxon>
        <taxon>Bacteroidota</taxon>
        <taxon>Bacteroidia</taxon>
        <taxon>Bacteroidales</taxon>
        <taxon>Prevotellaceae</taxon>
        <taxon>Xylanibacter</taxon>
    </lineage>
</organism>
<comment type="function">
    <text evidence="6">Catalyzes the adenylation by ATP of the carboxyl group of the C-terminal glycine of sulfur carrier protein MoaD.</text>
</comment>
<dbReference type="EC" id="2.7.7.80" evidence="8"/>
<name>A0A9D5P1A2_XYLRU</name>
<protein>
    <recommendedName>
        <fullName evidence="9">Molybdopterin-synthase adenylyltransferase</fullName>
        <ecNumber evidence="8">2.7.7.80</ecNumber>
    </recommendedName>
    <alternativeName>
        <fullName evidence="12">MoaD protein adenylase</fullName>
    </alternativeName>
    <alternativeName>
        <fullName evidence="10">Molybdopterin-converting factor subunit 1 adenylase</fullName>
    </alternativeName>
    <alternativeName>
        <fullName evidence="11">Sulfur carrier protein MoaD adenylyltransferase</fullName>
    </alternativeName>
</protein>
<accession>A0A9D5P1A2</accession>
<evidence type="ECO:0000256" key="5">
    <source>
        <dbReference type="ARBA" id="ARBA00052218"/>
    </source>
</evidence>
<dbReference type="GO" id="GO:0005524">
    <property type="term" value="F:ATP binding"/>
    <property type="evidence" value="ECO:0007669"/>
    <property type="project" value="UniProtKB-KW"/>
</dbReference>
<comment type="similarity">
    <text evidence="1">Belongs to the HesA/MoeB/ThiF family.</text>
</comment>
<dbReference type="GO" id="GO:0008146">
    <property type="term" value="F:sulfotransferase activity"/>
    <property type="evidence" value="ECO:0007669"/>
    <property type="project" value="TreeGrafter"/>
</dbReference>
<evidence type="ECO:0000256" key="1">
    <source>
        <dbReference type="ARBA" id="ARBA00009919"/>
    </source>
</evidence>
<evidence type="ECO:0000256" key="4">
    <source>
        <dbReference type="ARBA" id="ARBA00022840"/>
    </source>
</evidence>
<evidence type="ECO:0000256" key="3">
    <source>
        <dbReference type="ARBA" id="ARBA00022741"/>
    </source>
</evidence>
<keyword evidence="14" id="KW-0548">Nucleotidyltransferase</keyword>
<dbReference type="GO" id="GO:0061605">
    <property type="term" value="F:molybdopterin-synthase adenylyltransferase activity"/>
    <property type="evidence" value="ECO:0007669"/>
    <property type="project" value="UniProtKB-EC"/>
</dbReference>
<evidence type="ECO:0000256" key="8">
    <source>
        <dbReference type="ARBA" id="ARBA00066884"/>
    </source>
</evidence>
<evidence type="ECO:0000256" key="7">
    <source>
        <dbReference type="ARBA" id="ARBA00063809"/>
    </source>
</evidence>
<evidence type="ECO:0000259" key="13">
    <source>
        <dbReference type="Pfam" id="PF00899"/>
    </source>
</evidence>
<gene>
    <name evidence="14" type="primary">moeB</name>
    <name evidence="14" type="ORF">E7101_09955</name>
</gene>
<dbReference type="FunFam" id="3.40.50.720:FF:000033">
    <property type="entry name" value="Adenylyltransferase and sulfurtransferase MOCS3"/>
    <property type="match status" value="1"/>
</dbReference>
<feature type="domain" description="THIF-type NAD/FAD binding fold" evidence="13">
    <location>
        <begin position="11"/>
        <end position="243"/>
    </location>
</feature>
<keyword evidence="4" id="KW-0067">ATP-binding</keyword>
<evidence type="ECO:0000256" key="9">
    <source>
        <dbReference type="ARBA" id="ARBA00073635"/>
    </source>
</evidence>
<evidence type="ECO:0000313" key="14">
    <source>
        <dbReference type="EMBL" id="MBE6271260.1"/>
    </source>
</evidence>
<dbReference type="GO" id="GO:0004792">
    <property type="term" value="F:thiosulfate-cyanide sulfurtransferase activity"/>
    <property type="evidence" value="ECO:0007669"/>
    <property type="project" value="TreeGrafter"/>
</dbReference>
<dbReference type="CDD" id="cd00757">
    <property type="entry name" value="ThiF_MoeB_HesA_family"/>
    <property type="match status" value="1"/>
</dbReference>
<dbReference type="PANTHER" id="PTHR10953">
    <property type="entry name" value="UBIQUITIN-ACTIVATING ENZYME E1"/>
    <property type="match status" value="1"/>
</dbReference>
<keyword evidence="2" id="KW-0808">Transferase</keyword>
<reference evidence="14" key="1">
    <citation type="submission" date="2019-04" db="EMBL/GenBank/DDBJ databases">
        <title>Evolution of Biomass-Degrading Anaerobic Consortia Revealed by Metagenomics.</title>
        <authorList>
            <person name="Peng X."/>
        </authorList>
    </citation>
    <scope>NUCLEOTIDE SEQUENCE</scope>
    <source>
        <strain evidence="14">SIG140</strain>
    </source>
</reference>
<comment type="catalytic activity">
    <reaction evidence="5">
        <text>[molybdopterin-synthase sulfur-carrier protein]-C-terminal Gly-Gly + ATP + H(+) = [molybdopterin-synthase sulfur-carrier protein]-C-terminal Gly-Gly-AMP + diphosphate</text>
        <dbReference type="Rhea" id="RHEA:43616"/>
        <dbReference type="Rhea" id="RHEA-COMP:12159"/>
        <dbReference type="Rhea" id="RHEA-COMP:12202"/>
        <dbReference type="ChEBI" id="CHEBI:15378"/>
        <dbReference type="ChEBI" id="CHEBI:30616"/>
        <dbReference type="ChEBI" id="CHEBI:33019"/>
        <dbReference type="ChEBI" id="CHEBI:90618"/>
        <dbReference type="ChEBI" id="CHEBI:90778"/>
        <dbReference type="EC" id="2.7.7.80"/>
    </reaction>
</comment>
<dbReference type="Pfam" id="PF00899">
    <property type="entry name" value="ThiF"/>
    <property type="match status" value="1"/>
</dbReference>
<evidence type="ECO:0000256" key="2">
    <source>
        <dbReference type="ARBA" id="ARBA00022679"/>
    </source>
</evidence>
<sequence>MDFTDEQIQRYSRHILLQDVGVEGQEKIMNARVLVVGAGGLGAPVSLYLAAAGIGTIGIVDADVVDLSNLQRQVIHFTKDVGVQKVLSAKEKIQAINPDVKVDTYYEFLDSTNALDIIKNYDFVVDGTDNFPVKFLINDACVMAGKPFSHGGILRFNGQTFTHLPGTACYRCMFKEPPPVGAVPTCSQAGVLGAIAGMLGTIQAAETLKYFTGVGELLTNRLLTFDAKTMQFRTVAVKHRDSCAICGSHPTIDKLIDYEQAACDLKNHKAQ</sequence>
<proteinExistence type="inferred from homology"/>
<dbReference type="GO" id="GO:0005829">
    <property type="term" value="C:cytosol"/>
    <property type="evidence" value="ECO:0007669"/>
    <property type="project" value="TreeGrafter"/>
</dbReference>
<dbReference type="SUPFAM" id="SSF69572">
    <property type="entry name" value="Activating enzymes of the ubiquitin-like proteins"/>
    <property type="match status" value="1"/>
</dbReference>
<dbReference type="InterPro" id="IPR035985">
    <property type="entry name" value="Ubiquitin-activating_enz"/>
</dbReference>
<evidence type="ECO:0000256" key="12">
    <source>
        <dbReference type="ARBA" id="ARBA00078531"/>
    </source>
</evidence>
<evidence type="ECO:0000256" key="11">
    <source>
        <dbReference type="ARBA" id="ARBA00075328"/>
    </source>
</evidence>
<dbReference type="EMBL" id="SUYC01000010">
    <property type="protein sequence ID" value="MBE6271260.1"/>
    <property type="molecule type" value="Genomic_DNA"/>
</dbReference>
<keyword evidence="3" id="KW-0547">Nucleotide-binding</keyword>
<comment type="caution">
    <text evidence="14">The sequence shown here is derived from an EMBL/GenBank/DDBJ whole genome shotgun (WGS) entry which is preliminary data.</text>
</comment>